<dbReference type="GO" id="GO:0006281">
    <property type="term" value="P:DNA repair"/>
    <property type="evidence" value="ECO:0007669"/>
    <property type="project" value="UniProtKB-KW"/>
</dbReference>
<dbReference type="Gene3D" id="2.40.50.140">
    <property type="entry name" value="Nucleic acid-binding proteins"/>
    <property type="match status" value="1"/>
</dbReference>
<evidence type="ECO:0000256" key="6">
    <source>
        <dbReference type="ARBA" id="ARBA00034003"/>
    </source>
</evidence>
<dbReference type="SUPFAM" id="SSF50249">
    <property type="entry name" value="Nucleic acid-binding proteins"/>
    <property type="match status" value="1"/>
</dbReference>
<evidence type="ECO:0000256" key="1">
    <source>
        <dbReference type="ARBA" id="ARBA00001968"/>
    </source>
</evidence>
<dbReference type="PANTHER" id="PTHR47810:SF1">
    <property type="entry name" value="DNA LIGASE B"/>
    <property type="match status" value="1"/>
</dbReference>
<dbReference type="GO" id="GO:0006260">
    <property type="term" value="P:DNA replication"/>
    <property type="evidence" value="ECO:0007669"/>
    <property type="project" value="UniProtKB-KW"/>
</dbReference>
<dbReference type="InterPro" id="IPR050326">
    <property type="entry name" value="NAD_dep_DNA_ligaseB"/>
</dbReference>
<evidence type="ECO:0000256" key="3">
    <source>
        <dbReference type="ARBA" id="ARBA00022705"/>
    </source>
</evidence>
<reference evidence="9 10" key="1">
    <citation type="submission" date="2013-01" db="EMBL/GenBank/DDBJ databases">
        <title>The Genome Sequence of Clostridium bolteae 90B8.</title>
        <authorList>
            <consortium name="The Broad Institute Genome Sequencing Platform"/>
            <person name="Earl A."/>
            <person name="Ward D."/>
            <person name="Feldgarden M."/>
            <person name="Gevers D."/>
            <person name="Courvalin P."/>
            <person name="Lambert T."/>
            <person name="Walker B."/>
            <person name="Young S.K."/>
            <person name="Zeng Q."/>
            <person name="Gargeya S."/>
            <person name="Fitzgerald M."/>
            <person name="Haas B."/>
            <person name="Abouelleil A."/>
            <person name="Alvarado L."/>
            <person name="Arachchi H.M."/>
            <person name="Berlin A.M."/>
            <person name="Chapman S.B."/>
            <person name="Dewar J."/>
            <person name="Goldberg J."/>
            <person name="Griggs A."/>
            <person name="Gujja S."/>
            <person name="Hansen M."/>
            <person name="Howarth C."/>
            <person name="Imamovic A."/>
            <person name="Larimer J."/>
            <person name="McCowan C."/>
            <person name="Murphy C."/>
            <person name="Neiman D."/>
            <person name="Pearson M."/>
            <person name="Priest M."/>
            <person name="Roberts A."/>
            <person name="Saif S."/>
            <person name="Shea T."/>
            <person name="Sisk P."/>
            <person name="Sykes S."/>
            <person name="Wortman J."/>
            <person name="Nusbaum C."/>
            <person name="Birren B."/>
        </authorList>
    </citation>
    <scope>NUCLEOTIDE SEQUENCE [LARGE SCALE GENOMIC DNA]</scope>
    <source>
        <strain evidence="9 10">90B8</strain>
    </source>
</reference>
<evidence type="ECO:0000259" key="8">
    <source>
        <dbReference type="Pfam" id="PF14743"/>
    </source>
</evidence>
<keyword evidence="3" id="KW-0235">DNA replication</keyword>
<comment type="caution">
    <text evidence="9">The sequence shown here is derived from an EMBL/GenBank/DDBJ whole genome shotgun (WGS) entry which is preliminary data.</text>
</comment>
<dbReference type="InterPro" id="IPR012340">
    <property type="entry name" value="NA-bd_OB-fold"/>
</dbReference>
<dbReference type="Gene3D" id="3.30.470.30">
    <property type="entry name" value="DNA ligase/mRNA capping enzyme"/>
    <property type="match status" value="1"/>
</dbReference>
<feature type="domain" description="DNA ligase OB-like" evidence="8">
    <location>
        <begin position="345"/>
        <end position="418"/>
    </location>
</feature>
<evidence type="ECO:0000256" key="2">
    <source>
        <dbReference type="ARBA" id="ARBA00022598"/>
    </source>
</evidence>
<evidence type="ECO:0000313" key="9">
    <source>
        <dbReference type="EMBL" id="ENZ34861.1"/>
    </source>
</evidence>
<dbReference type="RefSeq" id="WP_002573398.1">
    <property type="nucleotide sequence ID" value="NZ_KB851156.1"/>
</dbReference>
<sequence length="427" mass="49159">MKEVIDIFKQIQDTSSLNDKKKIIGSNKDNELFKKCLVFLLDNNIVTGISDKKINKPDANTCQQCKTVNLNTFEDVMDYLKEHNSGRDEDVANVKGFIYDHYIENDYEFMFYVQMVTKKFRLGCDAKVINKVIPGLIPTFDVMLGTPIDKAKVPENTWFSLSQKLNGNRCIYYDGKFYTRQGKEYYGLDHIKHDIEKIVNARDYVFDGELTYKNLEGLTDSEAFQKGTGIAQSKTESKEELKLVLFDVLPRYEFDIGKSKDTYRNRKQKLLALKAFITGNLEIVTMFYEGIDQSQIWKWLDYAETHDMEGLMLSLDAPYECKRTKTLLKVKKFYSCDIRCIGVEEGSGRNKGTLGALICDYKGNRVNVGSGFSDADRKHLWLNPNNVVGHIISVKYKEETKNKDGGISIQFPVFECVRFDKDEPSYN</sequence>
<dbReference type="PATRIC" id="fig|997897.5.peg.4472"/>
<name>N9Z4P4_9FIRM</name>
<comment type="catalytic activity">
    <reaction evidence="6">
        <text>ATP + (deoxyribonucleotide)n-3'-hydroxyl + 5'-phospho-(deoxyribonucleotide)m = (deoxyribonucleotide)n+m + AMP + diphosphate.</text>
        <dbReference type="EC" id="6.5.1.1"/>
    </reaction>
</comment>
<evidence type="ECO:0000313" key="10">
    <source>
        <dbReference type="Proteomes" id="UP000013041"/>
    </source>
</evidence>
<keyword evidence="4" id="KW-0227">DNA damage</keyword>
<dbReference type="Pfam" id="PF01068">
    <property type="entry name" value="DNA_ligase_A_M"/>
    <property type="match status" value="1"/>
</dbReference>
<organism evidence="9 10">
    <name type="scientific">Enterocloster bolteae 90B8</name>
    <dbReference type="NCBI Taxonomy" id="997897"/>
    <lineage>
        <taxon>Bacteria</taxon>
        <taxon>Bacillati</taxon>
        <taxon>Bacillota</taxon>
        <taxon>Clostridia</taxon>
        <taxon>Lachnospirales</taxon>
        <taxon>Lachnospiraceae</taxon>
        <taxon>Enterocloster</taxon>
    </lineage>
</organism>
<accession>N9Z4P4</accession>
<dbReference type="CDD" id="cd08041">
    <property type="entry name" value="OBF_kDNA_ligase_like"/>
    <property type="match status" value="1"/>
</dbReference>
<comment type="cofactor">
    <cofactor evidence="1">
        <name>a divalent metal cation</name>
        <dbReference type="ChEBI" id="CHEBI:60240"/>
    </cofactor>
</comment>
<dbReference type="GO" id="GO:0003910">
    <property type="term" value="F:DNA ligase (ATP) activity"/>
    <property type="evidence" value="ECO:0007669"/>
    <property type="project" value="UniProtKB-EC"/>
</dbReference>
<keyword evidence="2" id="KW-0436">Ligase</keyword>
<evidence type="ECO:0000259" key="7">
    <source>
        <dbReference type="Pfam" id="PF01068"/>
    </source>
</evidence>
<dbReference type="Pfam" id="PF14743">
    <property type="entry name" value="DNA_ligase_OB_2"/>
    <property type="match status" value="1"/>
</dbReference>
<protein>
    <submittedName>
        <fullName evidence="9">Uncharacterized protein</fullName>
    </submittedName>
</protein>
<dbReference type="SUPFAM" id="SSF56091">
    <property type="entry name" value="DNA ligase/mRNA capping enzyme, catalytic domain"/>
    <property type="match status" value="1"/>
</dbReference>
<dbReference type="GO" id="GO:0005524">
    <property type="term" value="F:ATP binding"/>
    <property type="evidence" value="ECO:0007669"/>
    <property type="project" value="InterPro"/>
</dbReference>
<dbReference type="GO" id="GO:0006310">
    <property type="term" value="P:DNA recombination"/>
    <property type="evidence" value="ECO:0007669"/>
    <property type="project" value="InterPro"/>
</dbReference>
<dbReference type="HOGENOM" id="CLU_051169_0_0_9"/>
<feature type="domain" description="ATP-dependent DNA ligase family profile" evidence="7">
    <location>
        <begin position="157"/>
        <end position="331"/>
    </location>
</feature>
<proteinExistence type="predicted"/>
<dbReference type="Proteomes" id="UP000013041">
    <property type="component" value="Unassembled WGS sequence"/>
</dbReference>
<keyword evidence="5" id="KW-0234">DNA repair</keyword>
<gene>
    <name evidence="9" type="ORF">HMPREF1097_04251</name>
</gene>
<dbReference type="EMBL" id="AGYG01000028">
    <property type="protein sequence ID" value="ENZ34861.1"/>
    <property type="molecule type" value="Genomic_DNA"/>
</dbReference>
<dbReference type="AlphaFoldDB" id="N9Z4P4"/>
<evidence type="ECO:0000256" key="5">
    <source>
        <dbReference type="ARBA" id="ARBA00023204"/>
    </source>
</evidence>
<dbReference type="PANTHER" id="PTHR47810">
    <property type="entry name" value="DNA LIGASE"/>
    <property type="match status" value="1"/>
</dbReference>
<dbReference type="InterPro" id="IPR029319">
    <property type="entry name" value="DNA_ligase_OB"/>
</dbReference>
<dbReference type="InterPro" id="IPR012310">
    <property type="entry name" value="DNA_ligase_ATP-dep_cent"/>
</dbReference>
<evidence type="ECO:0000256" key="4">
    <source>
        <dbReference type="ARBA" id="ARBA00022763"/>
    </source>
</evidence>